<organism evidence="2 3">
    <name type="scientific">Dyella koreensis</name>
    <dbReference type="NCBI Taxonomy" id="311235"/>
    <lineage>
        <taxon>Bacteria</taxon>
        <taxon>Pseudomonadati</taxon>
        <taxon>Pseudomonadota</taxon>
        <taxon>Gammaproteobacteria</taxon>
        <taxon>Lysobacterales</taxon>
        <taxon>Rhodanobacteraceae</taxon>
        <taxon>Dyella</taxon>
    </lineage>
</organism>
<reference evidence="2 3" key="1">
    <citation type="submission" date="2020-10" db="EMBL/GenBank/DDBJ databases">
        <title>Phylogeny of dyella-like bacteria.</title>
        <authorList>
            <person name="Fu J."/>
        </authorList>
    </citation>
    <scope>NUCLEOTIDE SEQUENCE [LARGE SCALE GENOMIC DNA]</scope>
    <source>
        <strain evidence="2 3">BB4</strain>
    </source>
</reference>
<sequence length="121" mass="13101">MNNQTRTLRPPFAGRAFRVDYDVLSAHNIYAEDGQSVRYAIVAGPYTGASGESPCQWRQIAEGVYVISWQEADGATVVHVDDFGAGRSLAFFTASDLSFHRMQGALTALDAAHDTASDSQT</sequence>
<gene>
    <name evidence="2" type="ORF">ISS97_17650</name>
</gene>
<accession>A0ABW8KCC4</accession>
<keyword evidence="3" id="KW-1185">Reference proteome</keyword>
<dbReference type="EMBL" id="JADIKD010000012">
    <property type="protein sequence ID" value="MFK2919099.1"/>
    <property type="molecule type" value="Genomic_DNA"/>
</dbReference>
<dbReference type="InterPro" id="IPR012674">
    <property type="entry name" value="Calycin"/>
</dbReference>
<comment type="caution">
    <text evidence="2">The sequence shown here is derived from an EMBL/GenBank/DDBJ whole genome shotgun (WGS) entry which is preliminary data.</text>
</comment>
<dbReference type="InterPro" id="IPR053892">
    <property type="entry name" value="MoaF-like"/>
</dbReference>
<name>A0ABW8KCC4_9GAMM</name>
<dbReference type="Gene3D" id="2.40.128.20">
    <property type="match status" value="1"/>
</dbReference>
<feature type="domain" description="MoaF-like" evidence="1">
    <location>
        <begin position="13"/>
        <end position="107"/>
    </location>
</feature>
<evidence type="ECO:0000259" key="1">
    <source>
        <dbReference type="Pfam" id="PF22036"/>
    </source>
</evidence>
<evidence type="ECO:0000313" key="2">
    <source>
        <dbReference type="EMBL" id="MFK2919099.1"/>
    </source>
</evidence>
<dbReference type="SUPFAM" id="SSF50814">
    <property type="entry name" value="Lipocalins"/>
    <property type="match status" value="1"/>
</dbReference>
<dbReference type="Pfam" id="PF22036">
    <property type="entry name" value="MoaF_like"/>
    <property type="match status" value="1"/>
</dbReference>
<evidence type="ECO:0000313" key="3">
    <source>
        <dbReference type="Proteomes" id="UP001620408"/>
    </source>
</evidence>
<dbReference type="RefSeq" id="WP_379983273.1">
    <property type="nucleotide sequence ID" value="NZ_JADIKD010000012.1"/>
</dbReference>
<protein>
    <submittedName>
        <fullName evidence="2">Adenylate cyclase</fullName>
    </submittedName>
</protein>
<proteinExistence type="predicted"/>
<dbReference type="Proteomes" id="UP001620408">
    <property type="component" value="Unassembled WGS sequence"/>
</dbReference>